<evidence type="ECO:0000313" key="3">
    <source>
        <dbReference type="Proteomes" id="UP000062833"/>
    </source>
</evidence>
<keyword evidence="1" id="KW-1133">Transmembrane helix</keyword>
<dbReference type="OrthoDB" id="4956305at2"/>
<dbReference type="EMBL" id="CP012677">
    <property type="protein sequence ID" value="ALE93780.1"/>
    <property type="molecule type" value="Genomic_DNA"/>
</dbReference>
<feature type="transmembrane region" description="Helical" evidence="1">
    <location>
        <begin position="77"/>
        <end position="95"/>
    </location>
</feature>
<organism evidence="2 3">
    <name type="scientific">Arthrobacter alpinus</name>
    <dbReference type="NCBI Taxonomy" id="656366"/>
    <lineage>
        <taxon>Bacteria</taxon>
        <taxon>Bacillati</taxon>
        <taxon>Actinomycetota</taxon>
        <taxon>Actinomycetes</taxon>
        <taxon>Micrococcales</taxon>
        <taxon>Micrococcaceae</taxon>
        <taxon>Arthrobacter</taxon>
    </lineage>
</organism>
<dbReference type="Proteomes" id="UP000062833">
    <property type="component" value="Chromosome"/>
</dbReference>
<sequence>MKIERARLSETPVLAWTAAQALAAESGKDGIRRRAQGQYLMHLYSLALLVCGGRLWHWENKTIIAIQHKKPPTRWRWLAPAGLCAIAGIALSAWISNAATIRHWRSSLPEREAYKVSYLAMYPQTRQGLAFAKAAIEHVAPAGASLYAETRSESHQAIYARRGLHLLPTADGTPILAMGTR</sequence>
<keyword evidence="1" id="KW-0472">Membrane</keyword>
<keyword evidence="1" id="KW-0812">Transmembrane</keyword>
<dbReference type="AlphaFoldDB" id="A0A0M4QIK7"/>
<proteinExistence type="predicted"/>
<dbReference type="KEGG" id="aaq:AOC05_17995"/>
<reference evidence="3" key="1">
    <citation type="submission" date="2015-09" db="EMBL/GenBank/DDBJ databases">
        <title>Complete genome of Arthrobacter alpinus strain R3.8.</title>
        <authorList>
            <person name="See-Too W.S."/>
            <person name="Chan K.G."/>
        </authorList>
    </citation>
    <scope>NUCLEOTIDE SEQUENCE [LARGE SCALE GENOMIC DNA]</scope>
    <source>
        <strain evidence="3">R3.8</strain>
    </source>
</reference>
<evidence type="ECO:0000313" key="2">
    <source>
        <dbReference type="EMBL" id="ALE93780.1"/>
    </source>
</evidence>
<gene>
    <name evidence="2" type="ORF">AOC05_17995</name>
</gene>
<dbReference type="RefSeq" id="WP_062008985.1">
    <property type="nucleotide sequence ID" value="NZ_CP012677.1"/>
</dbReference>
<evidence type="ECO:0000256" key="1">
    <source>
        <dbReference type="SAM" id="Phobius"/>
    </source>
</evidence>
<keyword evidence="3" id="KW-1185">Reference proteome</keyword>
<name>A0A0M4QIK7_9MICC</name>
<accession>A0A0M4QIK7</accession>
<feature type="transmembrane region" description="Helical" evidence="1">
    <location>
        <begin position="39"/>
        <end position="56"/>
    </location>
</feature>
<protein>
    <submittedName>
        <fullName evidence="2">Uncharacterized protein</fullName>
    </submittedName>
</protein>
<dbReference type="PATRIC" id="fig|656366.3.peg.3874"/>